<feature type="compositionally biased region" description="Polar residues" evidence="1">
    <location>
        <begin position="39"/>
        <end position="68"/>
    </location>
</feature>
<feature type="region of interest" description="Disordered" evidence="1">
    <location>
        <begin position="1"/>
        <end position="71"/>
    </location>
</feature>
<protein>
    <submittedName>
        <fullName evidence="2">Uncharacterized protein</fullName>
    </submittedName>
</protein>
<gene>
    <name evidence="2" type="ORF">g.148026</name>
</gene>
<proteinExistence type="predicted"/>
<sequence length="106" mass="11867">MGQPPATDEHASRLQVRPTTDDRRYADPRPQAPFGRRIPTTTLLLDETPIQTTNTGQYHSTTTTNQQPPFAYSGLHRTIGESDDSRRCNIKKALFRADTLLTSALN</sequence>
<name>A0A2S2PQU6_SCHGA</name>
<dbReference type="AlphaFoldDB" id="A0A2S2PQU6"/>
<evidence type="ECO:0000313" key="2">
    <source>
        <dbReference type="EMBL" id="MBY31793.1"/>
    </source>
</evidence>
<dbReference type="EMBL" id="GGMR01019174">
    <property type="protein sequence ID" value="MBY31793.1"/>
    <property type="molecule type" value="Transcribed_RNA"/>
</dbReference>
<reference evidence="2" key="1">
    <citation type="submission" date="2018-04" db="EMBL/GenBank/DDBJ databases">
        <title>Transcriptome of Schizaphis graminum biotype I.</title>
        <authorList>
            <person name="Scully E.D."/>
            <person name="Geib S.M."/>
            <person name="Palmer N.A."/>
            <person name="Koch K."/>
            <person name="Bradshaw J."/>
            <person name="Heng-Moss T."/>
            <person name="Sarath G."/>
        </authorList>
    </citation>
    <scope>NUCLEOTIDE SEQUENCE</scope>
</reference>
<organism evidence="2">
    <name type="scientific">Schizaphis graminum</name>
    <name type="common">Green bug aphid</name>
    <dbReference type="NCBI Taxonomy" id="13262"/>
    <lineage>
        <taxon>Eukaryota</taxon>
        <taxon>Metazoa</taxon>
        <taxon>Ecdysozoa</taxon>
        <taxon>Arthropoda</taxon>
        <taxon>Hexapoda</taxon>
        <taxon>Insecta</taxon>
        <taxon>Pterygota</taxon>
        <taxon>Neoptera</taxon>
        <taxon>Paraneoptera</taxon>
        <taxon>Hemiptera</taxon>
        <taxon>Sternorrhyncha</taxon>
        <taxon>Aphidomorpha</taxon>
        <taxon>Aphidoidea</taxon>
        <taxon>Aphididae</taxon>
        <taxon>Aphidini</taxon>
        <taxon>Schizaphis</taxon>
    </lineage>
</organism>
<accession>A0A2S2PQU6</accession>
<evidence type="ECO:0000256" key="1">
    <source>
        <dbReference type="SAM" id="MobiDB-lite"/>
    </source>
</evidence>